<name>A0A255FW29_9ACTN</name>
<proteinExistence type="predicted"/>
<dbReference type="RefSeq" id="WP_094407250.1">
    <property type="nucleotide sequence ID" value="NZ_NMVO01000019.1"/>
</dbReference>
<dbReference type="Proteomes" id="UP000215896">
    <property type="component" value="Unassembled WGS sequence"/>
</dbReference>
<evidence type="ECO:0000313" key="3">
    <source>
        <dbReference type="Proteomes" id="UP000215896"/>
    </source>
</evidence>
<feature type="transmembrane region" description="Helical" evidence="1">
    <location>
        <begin position="97"/>
        <end position="118"/>
    </location>
</feature>
<feature type="transmembrane region" description="Helical" evidence="1">
    <location>
        <begin position="32"/>
        <end position="51"/>
    </location>
</feature>
<dbReference type="AlphaFoldDB" id="A0A255FW29"/>
<keyword evidence="1" id="KW-0472">Membrane</keyword>
<evidence type="ECO:0000313" key="2">
    <source>
        <dbReference type="EMBL" id="OYO07898.1"/>
    </source>
</evidence>
<reference evidence="2 3" key="1">
    <citation type="submission" date="2017-07" db="EMBL/GenBank/DDBJ databases">
        <title>Draft whole genome sequences of clinical Proprionibacteriaceae strains.</title>
        <authorList>
            <person name="Bernier A.-M."/>
            <person name="Bernard K."/>
            <person name="Domingo M.-C."/>
        </authorList>
    </citation>
    <scope>NUCLEOTIDE SEQUENCE [LARGE SCALE GENOMIC DNA]</scope>
    <source>
        <strain evidence="2 3">NML 030167</strain>
    </source>
</reference>
<dbReference type="EMBL" id="NMVO01000019">
    <property type="protein sequence ID" value="OYO07898.1"/>
    <property type="molecule type" value="Genomic_DNA"/>
</dbReference>
<dbReference type="InterPro" id="IPR021257">
    <property type="entry name" value="DUF2809"/>
</dbReference>
<organism evidence="2 3">
    <name type="scientific">Enemella evansiae</name>
    <dbReference type="NCBI Taxonomy" id="2016499"/>
    <lineage>
        <taxon>Bacteria</taxon>
        <taxon>Bacillati</taxon>
        <taxon>Actinomycetota</taxon>
        <taxon>Actinomycetes</taxon>
        <taxon>Propionibacteriales</taxon>
        <taxon>Propionibacteriaceae</taxon>
        <taxon>Enemella</taxon>
    </lineage>
</organism>
<gene>
    <name evidence="2" type="ORF">CGZ94_20760</name>
</gene>
<feature type="transmembrane region" description="Helical" evidence="1">
    <location>
        <begin position="58"/>
        <end position="77"/>
    </location>
</feature>
<keyword evidence="1" id="KW-0812">Transmembrane</keyword>
<sequence>MRTPTRKRAVLVLIVALVVGFAVQPFRELPGTDAVGSAMYAAAAVGVWALLLPHRGALLPGLIGTVLACGVELWQLSELPQRIAAVIPGAGFVLGGAFDPLDLLWLVAGGLLATLVLAR</sequence>
<keyword evidence="3" id="KW-1185">Reference proteome</keyword>
<evidence type="ECO:0008006" key="4">
    <source>
        <dbReference type="Google" id="ProtNLM"/>
    </source>
</evidence>
<evidence type="ECO:0000256" key="1">
    <source>
        <dbReference type="SAM" id="Phobius"/>
    </source>
</evidence>
<dbReference type="Pfam" id="PF10990">
    <property type="entry name" value="DUF2809"/>
    <property type="match status" value="1"/>
</dbReference>
<keyword evidence="1" id="KW-1133">Transmembrane helix</keyword>
<comment type="caution">
    <text evidence="2">The sequence shown here is derived from an EMBL/GenBank/DDBJ whole genome shotgun (WGS) entry which is preliminary data.</text>
</comment>
<protein>
    <recommendedName>
        <fullName evidence="4">DUF2809 domain-containing protein</fullName>
    </recommendedName>
</protein>
<accession>A0A255FW29</accession>